<gene>
    <name evidence="3" type="primary">8237889</name>
    <name evidence="2" type="ORF">Phum_PHUM222900</name>
</gene>
<dbReference type="EMBL" id="AAZO01002588">
    <property type="status" value="NOT_ANNOTATED_CDS"/>
    <property type="molecule type" value="Genomic_DNA"/>
</dbReference>
<evidence type="ECO:0000313" key="2">
    <source>
        <dbReference type="EMBL" id="EEB13119.1"/>
    </source>
</evidence>
<dbReference type="RefSeq" id="XP_002425857.1">
    <property type="nucleotide sequence ID" value="XM_002425812.1"/>
</dbReference>
<dbReference type="VEuPathDB" id="VectorBase:PHUM222900"/>
<keyword evidence="4" id="KW-1185">Reference proteome</keyword>
<dbReference type="EMBL" id="DS235190">
    <property type="protein sequence ID" value="EEB13119.1"/>
    <property type="molecule type" value="Genomic_DNA"/>
</dbReference>
<reference evidence="2" key="2">
    <citation type="submission" date="2007-04" db="EMBL/GenBank/DDBJ databases">
        <title>The genome of the human body louse.</title>
        <authorList>
            <consortium name="The Human Body Louse Genome Consortium"/>
            <person name="Kirkness E."/>
            <person name="Walenz B."/>
            <person name="Hass B."/>
            <person name="Bruggner R."/>
            <person name="Strausberg R."/>
        </authorList>
    </citation>
    <scope>NUCLEOTIDE SEQUENCE</scope>
    <source>
        <strain evidence="2">USDA</strain>
    </source>
</reference>
<dbReference type="Proteomes" id="UP000009046">
    <property type="component" value="Unassembled WGS sequence"/>
</dbReference>
<dbReference type="GeneID" id="8237889"/>
<accession>E0VIB3</accession>
<evidence type="ECO:0000256" key="1">
    <source>
        <dbReference type="SAM" id="SignalP"/>
    </source>
</evidence>
<dbReference type="KEGG" id="phu:Phum_PHUM222900"/>
<dbReference type="CTD" id="8237889"/>
<dbReference type="EnsemblMetazoa" id="PHUM222900-RA">
    <property type="protein sequence ID" value="PHUM222900-PA"/>
    <property type="gene ID" value="PHUM222900"/>
</dbReference>
<dbReference type="AlphaFoldDB" id="E0VIB3"/>
<organism>
    <name type="scientific">Pediculus humanus subsp. corporis</name>
    <name type="common">Body louse</name>
    <dbReference type="NCBI Taxonomy" id="121224"/>
    <lineage>
        <taxon>Eukaryota</taxon>
        <taxon>Metazoa</taxon>
        <taxon>Ecdysozoa</taxon>
        <taxon>Arthropoda</taxon>
        <taxon>Hexapoda</taxon>
        <taxon>Insecta</taxon>
        <taxon>Pterygota</taxon>
        <taxon>Neoptera</taxon>
        <taxon>Paraneoptera</taxon>
        <taxon>Psocodea</taxon>
        <taxon>Troctomorpha</taxon>
        <taxon>Phthiraptera</taxon>
        <taxon>Anoplura</taxon>
        <taxon>Pediculidae</taxon>
        <taxon>Pediculus</taxon>
    </lineage>
</organism>
<name>E0VIB3_PEDHC</name>
<proteinExistence type="predicted"/>
<reference evidence="2" key="1">
    <citation type="submission" date="2007-04" db="EMBL/GenBank/DDBJ databases">
        <title>Annotation of Pediculus humanus corporis strain USDA.</title>
        <authorList>
            <person name="Kirkness E."/>
            <person name="Hannick L."/>
            <person name="Hass B."/>
            <person name="Bruggner R."/>
            <person name="Lawson D."/>
            <person name="Bidwell S."/>
            <person name="Joardar V."/>
            <person name="Caler E."/>
            <person name="Walenz B."/>
            <person name="Inman J."/>
            <person name="Schobel S."/>
            <person name="Galinsky K."/>
            <person name="Amedeo P."/>
            <person name="Strausberg R."/>
        </authorList>
    </citation>
    <scope>NUCLEOTIDE SEQUENCE</scope>
    <source>
        <strain evidence="2">USDA</strain>
    </source>
</reference>
<keyword evidence="1" id="KW-0732">Signal</keyword>
<reference evidence="3" key="3">
    <citation type="submission" date="2020-05" db="UniProtKB">
        <authorList>
            <consortium name="EnsemblMetazoa"/>
        </authorList>
    </citation>
    <scope>IDENTIFICATION</scope>
    <source>
        <strain evidence="3">USDA</strain>
    </source>
</reference>
<sequence>MKAQVILLLSMFYAAPVLSRPYTCPYCCYCCPYPYCHLACSSERSDTTPKCKCADGKPCCCCDGENCECGTDGCKCDGCCGCCGCGVCGCGGLSYVDDDANWKKCYEHNIWIQ</sequence>
<evidence type="ECO:0000313" key="4">
    <source>
        <dbReference type="Proteomes" id="UP000009046"/>
    </source>
</evidence>
<feature type="signal peptide" evidence="1">
    <location>
        <begin position="1"/>
        <end position="19"/>
    </location>
</feature>
<evidence type="ECO:0000313" key="3">
    <source>
        <dbReference type="EnsemblMetazoa" id="PHUM222900-PA"/>
    </source>
</evidence>
<protein>
    <submittedName>
        <fullName evidence="2 3">Metallothionein, putative</fullName>
    </submittedName>
</protein>
<feature type="chain" id="PRO_5011412567" evidence="1">
    <location>
        <begin position="20"/>
        <end position="113"/>
    </location>
</feature>
<dbReference type="HOGENOM" id="CLU_2136434_0_0_1"/>
<dbReference type="InParanoid" id="E0VIB3"/>